<dbReference type="PANTHER" id="PTHR24320:SF227">
    <property type="entry name" value="RETINOL DEHYDROGENASE 11"/>
    <property type="match status" value="1"/>
</dbReference>
<organism evidence="3 4">
    <name type="scientific">Lysobacter niastensis</name>
    <dbReference type="NCBI Taxonomy" id="380629"/>
    <lineage>
        <taxon>Bacteria</taxon>
        <taxon>Pseudomonadati</taxon>
        <taxon>Pseudomonadota</taxon>
        <taxon>Gammaproteobacteria</taxon>
        <taxon>Lysobacterales</taxon>
        <taxon>Lysobacteraceae</taxon>
        <taxon>Lysobacter</taxon>
    </lineage>
</organism>
<evidence type="ECO:0000313" key="4">
    <source>
        <dbReference type="Proteomes" id="UP001251524"/>
    </source>
</evidence>
<dbReference type="SUPFAM" id="SSF51735">
    <property type="entry name" value="NAD(P)-binding Rossmann-fold domains"/>
    <property type="match status" value="1"/>
</dbReference>
<dbReference type="CDD" id="cd05327">
    <property type="entry name" value="retinol-DH_like_SDR_c_like"/>
    <property type="match status" value="1"/>
</dbReference>
<evidence type="ECO:0000256" key="2">
    <source>
        <dbReference type="ARBA" id="ARBA00023002"/>
    </source>
</evidence>
<evidence type="ECO:0000313" key="3">
    <source>
        <dbReference type="EMBL" id="MDR7134392.1"/>
    </source>
</evidence>
<reference evidence="3 4" key="1">
    <citation type="submission" date="2023-07" db="EMBL/GenBank/DDBJ databases">
        <title>Sorghum-associated microbial communities from plants grown in Nebraska, USA.</title>
        <authorList>
            <person name="Schachtman D."/>
        </authorList>
    </citation>
    <scope>NUCLEOTIDE SEQUENCE [LARGE SCALE GENOMIC DNA]</scope>
    <source>
        <strain evidence="3 4">BE198</strain>
    </source>
</reference>
<accession>A0ABU1WAB5</accession>
<dbReference type="InterPro" id="IPR002347">
    <property type="entry name" value="SDR_fam"/>
</dbReference>
<name>A0ABU1WAB5_9GAMM</name>
<protein>
    <submittedName>
        <fullName evidence="3">NAD(P)-dependent dehydrogenase (Short-subunit alcohol dehydrogenase family)</fullName>
    </submittedName>
</protein>
<dbReference type="Gene3D" id="3.40.50.720">
    <property type="entry name" value="NAD(P)-binding Rossmann-like Domain"/>
    <property type="match status" value="1"/>
</dbReference>
<dbReference type="Pfam" id="PF00106">
    <property type="entry name" value="adh_short"/>
    <property type="match status" value="1"/>
</dbReference>
<dbReference type="Proteomes" id="UP001251524">
    <property type="component" value="Unassembled WGS sequence"/>
</dbReference>
<keyword evidence="2" id="KW-0560">Oxidoreductase</keyword>
<keyword evidence="4" id="KW-1185">Reference proteome</keyword>
<dbReference type="PRINTS" id="PR00081">
    <property type="entry name" value="GDHRDH"/>
</dbReference>
<dbReference type="InterPro" id="IPR036291">
    <property type="entry name" value="NAD(P)-bd_dom_sf"/>
</dbReference>
<comment type="caution">
    <text evidence="3">The sequence shown here is derived from an EMBL/GenBank/DDBJ whole genome shotgun (WGS) entry which is preliminary data.</text>
</comment>
<evidence type="ECO:0000256" key="1">
    <source>
        <dbReference type="ARBA" id="ARBA00006484"/>
    </source>
</evidence>
<dbReference type="EMBL" id="JAVDVY010000001">
    <property type="protein sequence ID" value="MDR7134392.1"/>
    <property type="molecule type" value="Genomic_DNA"/>
</dbReference>
<comment type="similarity">
    <text evidence="1">Belongs to the short-chain dehydrogenases/reductases (SDR) family.</text>
</comment>
<dbReference type="RefSeq" id="WP_310060558.1">
    <property type="nucleotide sequence ID" value="NZ_JAVDVY010000001.1"/>
</dbReference>
<proteinExistence type="inferred from homology"/>
<gene>
    <name evidence="3" type="ORF">J2X06_001576</name>
</gene>
<dbReference type="PANTHER" id="PTHR24320">
    <property type="entry name" value="RETINOL DEHYDROGENASE"/>
    <property type="match status" value="1"/>
</dbReference>
<sequence>MTRFRTPFDFHSTADQILEGVDLSGRRAIVTGASSGIGIETARALARAGAEVTLAVRNVEAGRNVVNQIVATDDSARLHVRPLDLSDLDSVHTFARGWSGPLHILVNNAGIMATPTLERSAGGWEGQMATNYLGHFALTLRMKEALAAAGNARVVCLSSSGHLLAPVIFGDPHFRFLRYDPLTAYGQSKTACVLMAVEITRRWRDAYGIQANALNPGAIATNLQKHTGGLKTPEARRKTVEQGAATTVLLAGSPLLSSVSGRYFEDCNEAQVVTERPDDYSGVASYALDQVSAERLWEFSVRSLNTSR</sequence>